<name>A0A8X8CGL5_POPTO</name>
<protein>
    <submittedName>
        <fullName evidence="1">Uncharacterized protein</fullName>
    </submittedName>
</protein>
<comment type="caution">
    <text evidence="1">The sequence shown here is derived from an EMBL/GenBank/DDBJ whole genome shotgun (WGS) entry which is preliminary data.</text>
</comment>
<evidence type="ECO:0000313" key="2">
    <source>
        <dbReference type="Proteomes" id="UP000886885"/>
    </source>
</evidence>
<dbReference type="AlphaFoldDB" id="A0A8X8CGL5"/>
<organism evidence="1 2">
    <name type="scientific">Populus tomentosa</name>
    <name type="common">Chinese white poplar</name>
    <dbReference type="NCBI Taxonomy" id="118781"/>
    <lineage>
        <taxon>Eukaryota</taxon>
        <taxon>Viridiplantae</taxon>
        <taxon>Streptophyta</taxon>
        <taxon>Embryophyta</taxon>
        <taxon>Tracheophyta</taxon>
        <taxon>Spermatophyta</taxon>
        <taxon>Magnoliopsida</taxon>
        <taxon>eudicotyledons</taxon>
        <taxon>Gunneridae</taxon>
        <taxon>Pentapetalae</taxon>
        <taxon>rosids</taxon>
        <taxon>fabids</taxon>
        <taxon>Malpighiales</taxon>
        <taxon>Salicaceae</taxon>
        <taxon>Saliceae</taxon>
        <taxon>Populus</taxon>
    </lineage>
</organism>
<gene>
    <name evidence="1" type="ORF">POTOM_041569</name>
</gene>
<dbReference type="EMBL" id="JAAWWB010000023">
    <property type="protein sequence ID" value="KAG6753590.1"/>
    <property type="molecule type" value="Genomic_DNA"/>
</dbReference>
<reference evidence="1" key="1">
    <citation type="journal article" date="2020" name="bioRxiv">
        <title>Hybrid origin of Populus tomentosa Carr. identified through genome sequencing and phylogenomic analysis.</title>
        <authorList>
            <person name="An X."/>
            <person name="Gao K."/>
            <person name="Chen Z."/>
            <person name="Li J."/>
            <person name="Yang X."/>
            <person name="Yang X."/>
            <person name="Zhou J."/>
            <person name="Guo T."/>
            <person name="Zhao T."/>
            <person name="Huang S."/>
            <person name="Miao D."/>
            <person name="Khan W.U."/>
            <person name="Rao P."/>
            <person name="Ye M."/>
            <person name="Lei B."/>
            <person name="Liao W."/>
            <person name="Wang J."/>
            <person name="Ji L."/>
            <person name="Li Y."/>
            <person name="Guo B."/>
            <person name="Mustafa N.S."/>
            <person name="Li S."/>
            <person name="Yun Q."/>
            <person name="Keller S.R."/>
            <person name="Mao J."/>
            <person name="Zhang R."/>
            <person name="Strauss S.H."/>
        </authorList>
    </citation>
    <scope>NUCLEOTIDE SEQUENCE</scope>
    <source>
        <strain evidence="1">GM15</strain>
        <tissue evidence="1">Leaf</tissue>
    </source>
</reference>
<keyword evidence="2" id="KW-1185">Reference proteome</keyword>
<proteinExistence type="predicted"/>
<accession>A0A8X8CGL5</accession>
<sequence>MELSRLQGKLLAEGLYNVSNLILMIREMKGMSCKSSIHYGLIAVSKSILLHHMFVRCFLHGLEILLSLKWFTRCSAAYT</sequence>
<evidence type="ECO:0000313" key="1">
    <source>
        <dbReference type="EMBL" id="KAG6753590.1"/>
    </source>
</evidence>
<dbReference type="Proteomes" id="UP000886885">
    <property type="component" value="Chromosome 12A"/>
</dbReference>